<name>A0A9W8MQP4_9AGAR</name>
<gene>
    <name evidence="1" type="ORF">NLJ89_g10000</name>
</gene>
<accession>A0A9W8MQP4</accession>
<proteinExistence type="predicted"/>
<organism evidence="1 2">
    <name type="scientific">Agrocybe chaxingu</name>
    <dbReference type="NCBI Taxonomy" id="84603"/>
    <lineage>
        <taxon>Eukaryota</taxon>
        <taxon>Fungi</taxon>
        <taxon>Dikarya</taxon>
        <taxon>Basidiomycota</taxon>
        <taxon>Agaricomycotina</taxon>
        <taxon>Agaricomycetes</taxon>
        <taxon>Agaricomycetidae</taxon>
        <taxon>Agaricales</taxon>
        <taxon>Agaricineae</taxon>
        <taxon>Strophariaceae</taxon>
        <taxon>Agrocybe</taxon>
    </lineage>
</organism>
<evidence type="ECO:0000313" key="2">
    <source>
        <dbReference type="Proteomes" id="UP001148786"/>
    </source>
</evidence>
<keyword evidence="2" id="KW-1185">Reference proteome</keyword>
<protein>
    <submittedName>
        <fullName evidence="1">Uncharacterized protein</fullName>
    </submittedName>
</protein>
<sequence>MAILSESMFSTSTEACWPYNFVGAARAHVFSANSSVTWHSRGDALADTVFRIRCAGGNLERPDLRTVKSPSCHSIIPHHYRYAPFPVAYTVNSNNITHRRRNASHLYF</sequence>
<dbReference type="AlphaFoldDB" id="A0A9W8MQP4"/>
<dbReference type="Proteomes" id="UP001148786">
    <property type="component" value="Unassembled WGS sequence"/>
</dbReference>
<reference evidence="1" key="1">
    <citation type="submission" date="2022-07" db="EMBL/GenBank/DDBJ databases">
        <title>Genome Sequence of Agrocybe chaxingu.</title>
        <authorList>
            <person name="Buettner E."/>
        </authorList>
    </citation>
    <scope>NUCLEOTIDE SEQUENCE</scope>
    <source>
        <strain evidence="1">MP-N11</strain>
    </source>
</reference>
<dbReference type="EMBL" id="JANKHO010001697">
    <property type="protein sequence ID" value="KAJ3499957.1"/>
    <property type="molecule type" value="Genomic_DNA"/>
</dbReference>
<comment type="caution">
    <text evidence="1">The sequence shown here is derived from an EMBL/GenBank/DDBJ whole genome shotgun (WGS) entry which is preliminary data.</text>
</comment>
<evidence type="ECO:0000313" key="1">
    <source>
        <dbReference type="EMBL" id="KAJ3499957.1"/>
    </source>
</evidence>